<accession>A0A1F6BQN1</accession>
<dbReference type="EMBL" id="MFKI01000017">
    <property type="protein sequence ID" value="OGG39244.1"/>
    <property type="molecule type" value="Genomic_DNA"/>
</dbReference>
<reference evidence="2 3" key="1">
    <citation type="journal article" date="2016" name="Nat. Commun.">
        <title>Thousands of microbial genomes shed light on interconnected biogeochemical processes in an aquifer system.</title>
        <authorList>
            <person name="Anantharaman K."/>
            <person name="Brown C.T."/>
            <person name="Hug L.A."/>
            <person name="Sharon I."/>
            <person name="Castelle C.J."/>
            <person name="Probst A.J."/>
            <person name="Thomas B.C."/>
            <person name="Singh A."/>
            <person name="Wilkins M.J."/>
            <person name="Karaoz U."/>
            <person name="Brodie E.L."/>
            <person name="Williams K.H."/>
            <person name="Hubbard S.S."/>
            <person name="Banfield J.F."/>
        </authorList>
    </citation>
    <scope>NUCLEOTIDE SEQUENCE [LARGE SCALE GENOMIC DNA]</scope>
</reference>
<sequence>MRIFGIILVIVIVLVLIYSGIRWVASEVSLGGFLSGQRRSSEPEESTPVAKPSASVSRDDEGRVEVDFEKPSGLQEDIPAGFAAADLSPDFGRVEIASVRKPSSFGDGGGFTLRSVSKLKDHLDITGWRIKSNNGEITVKGGASSVPPVNLQRIVLRSRTSAIFYADQQSFVKNVELNKCTGYLNNTYTLDPKLPKNCPRPDRGETIAFSGACQSFVRSLGSCEQPTSSELNRFTGSNDIPCHEFLEDLNYANCVGKYSSDPNFYSYGWRVWTSDEVRFDSQHDWLLLFDENSLLVDEYIY</sequence>
<dbReference type="Proteomes" id="UP000179324">
    <property type="component" value="Unassembled WGS sequence"/>
</dbReference>
<evidence type="ECO:0000313" key="3">
    <source>
        <dbReference type="Proteomes" id="UP000179324"/>
    </source>
</evidence>
<evidence type="ECO:0000256" key="1">
    <source>
        <dbReference type="SAM" id="MobiDB-lite"/>
    </source>
</evidence>
<comment type="caution">
    <text evidence="2">The sequence shown here is derived from an EMBL/GenBank/DDBJ whole genome shotgun (WGS) entry which is preliminary data.</text>
</comment>
<proteinExistence type="predicted"/>
<organism evidence="2 3">
    <name type="scientific">Candidatus Jorgensenbacteria bacterium GWC1_48_12</name>
    <dbReference type="NCBI Taxonomy" id="1798469"/>
    <lineage>
        <taxon>Bacteria</taxon>
        <taxon>Candidatus Joergenseniibacteriota</taxon>
    </lineage>
</organism>
<gene>
    <name evidence="2" type="ORF">A2127_02415</name>
</gene>
<protein>
    <recommendedName>
        <fullName evidence="4">LTD domain-containing protein</fullName>
    </recommendedName>
</protein>
<name>A0A1F6BQN1_9BACT</name>
<evidence type="ECO:0008006" key="4">
    <source>
        <dbReference type="Google" id="ProtNLM"/>
    </source>
</evidence>
<dbReference type="AlphaFoldDB" id="A0A1F6BQN1"/>
<evidence type="ECO:0000313" key="2">
    <source>
        <dbReference type="EMBL" id="OGG39244.1"/>
    </source>
</evidence>
<feature type="region of interest" description="Disordered" evidence="1">
    <location>
        <begin position="34"/>
        <end position="62"/>
    </location>
</feature>